<dbReference type="Gene3D" id="2.60.120.10">
    <property type="entry name" value="Jelly Rolls"/>
    <property type="match status" value="1"/>
</dbReference>
<evidence type="ECO:0000313" key="8">
    <source>
        <dbReference type="Proteomes" id="UP000033092"/>
    </source>
</evidence>
<gene>
    <name evidence="7" type="ORF">MSSIH_1091</name>
</gene>
<dbReference type="SMART" id="SM01049">
    <property type="entry name" value="Cache_2"/>
    <property type="match status" value="1"/>
</dbReference>
<keyword evidence="4" id="KW-1133">Transmembrane helix</keyword>
<reference evidence="7 8" key="1">
    <citation type="submission" date="2014-07" db="EMBL/GenBank/DDBJ databases">
        <title>Methanogenic archaea and the global carbon cycle.</title>
        <authorList>
            <person name="Henriksen J.R."/>
            <person name="Luke J."/>
            <person name="Reinhart S."/>
            <person name="Benedict M.N."/>
            <person name="Youngblut N.D."/>
            <person name="Metcalf M.E."/>
            <person name="Whitaker R.J."/>
            <person name="Metcalf W.W."/>
        </authorList>
    </citation>
    <scope>NUCLEOTIDE SEQUENCE [LARGE SCALE GENOMIC DNA]</scope>
    <source>
        <strain evidence="7 8">HI350</strain>
    </source>
</reference>
<feature type="domain" description="Single Cache" evidence="6">
    <location>
        <begin position="49"/>
        <end position="132"/>
    </location>
</feature>
<keyword evidence="3" id="KW-0812">Transmembrane</keyword>
<evidence type="ECO:0000313" key="7">
    <source>
        <dbReference type="EMBL" id="AKB31781.1"/>
    </source>
</evidence>
<dbReference type="InterPro" id="IPR011051">
    <property type="entry name" value="RmlC_Cupin_sf"/>
</dbReference>
<dbReference type="PATRIC" id="fig|1434119.4.peg.1383"/>
<evidence type="ECO:0000256" key="2">
    <source>
        <dbReference type="ARBA" id="ARBA00022475"/>
    </source>
</evidence>
<dbReference type="InterPro" id="IPR013096">
    <property type="entry name" value="Cupin_2"/>
</dbReference>
<dbReference type="InterPro" id="IPR052044">
    <property type="entry name" value="PKS_Associated_Protein"/>
</dbReference>
<dbReference type="InterPro" id="IPR004010">
    <property type="entry name" value="Double_Cache_2"/>
</dbReference>
<dbReference type="RefSeq" id="WP_048181131.1">
    <property type="nucleotide sequence ID" value="NZ_CP009507.1"/>
</dbReference>
<dbReference type="GO" id="GO:0005886">
    <property type="term" value="C:plasma membrane"/>
    <property type="evidence" value="ECO:0007669"/>
    <property type="project" value="UniProtKB-SubCell"/>
</dbReference>
<organism evidence="7 8">
    <name type="scientific">Methanosarcina siciliae HI350</name>
    <dbReference type="NCBI Taxonomy" id="1434119"/>
    <lineage>
        <taxon>Archaea</taxon>
        <taxon>Methanobacteriati</taxon>
        <taxon>Methanobacteriota</taxon>
        <taxon>Stenosarchaea group</taxon>
        <taxon>Methanomicrobia</taxon>
        <taxon>Methanosarcinales</taxon>
        <taxon>Methanosarcinaceae</taxon>
        <taxon>Methanosarcina</taxon>
    </lineage>
</organism>
<dbReference type="InterPro" id="IPR014710">
    <property type="entry name" value="RmlC-like_jellyroll"/>
</dbReference>
<keyword evidence="2" id="KW-1003">Cell membrane</keyword>
<dbReference type="Pfam" id="PF08269">
    <property type="entry name" value="dCache_2"/>
    <property type="match status" value="1"/>
</dbReference>
<sequence length="308" mass="34222">MKISKFCIQLVFMLFLILGISGCAQEEEQAQKGGTEEVFLVENESEPQSQVGLSAQKDSVALKVSEAVDLVEEEGTEAFPEFREEGGKWFRGYSYIFIWDTNGTRVVYPPDPSGEGEDVSGLTDINGKPIGKLFIETALSESGEGWVSYEWPKPGETEPSTKYSFIKRAEFGGETYLVGDGFYVEDYLFTRNIGDCESINATGVSLCEFMHPGRTDTELGVDYSIAYVLMEPGEKNLPHRLSNPEVHYVLEGSGTIYIDDVPVSLHEGKLVHVPANEIQYVENTGNSSLRLLLIDQPAWAEENEEVLE</sequence>
<keyword evidence="5" id="KW-0472">Membrane</keyword>
<evidence type="ECO:0000256" key="1">
    <source>
        <dbReference type="ARBA" id="ARBA00004651"/>
    </source>
</evidence>
<comment type="subcellular location">
    <subcellularLocation>
        <location evidence="1">Cell membrane</location>
        <topology evidence="1">Multi-pass membrane protein</topology>
    </subcellularLocation>
</comment>
<dbReference type="PROSITE" id="PS51257">
    <property type="entry name" value="PROKAR_LIPOPROTEIN"/>
    <property type="match status" value="1"/>
</dbReference>
<dbReference type="PANTHER" id="PTHR36114:SF1">
    <property type="entry name" value="16.7 KDA PROTEIN IN WHIE LOCUS"/>
    <property type="match status" value="1"/>
</dbReference>
<protein>
    <recommendedName>
        <fullName evidence="6">Single Cache domain-containing protein</fullName>
    </recommendedName>
</protein>
<dbReference type="PANTHER" id="PTHR36114">
    <property type="entry name" value="16.7 KDA PROTEIN IN WHIE LOCUS"/>
    <property type="match status" value="1"/>
</dbReference>
<proteinExistence type="predicted"/>
<evidence type="ECO:0000259" key="6">
    <source>
        <dbReference type="SMART" id="SM01049"/>
    </source>
</evidence>
<dbReference type="EMBL" id="CP009507">
    <property type="protein sequence ID" value="AKB31781.1"/>
    <property type="molecule type" value="Genomic_DNA"/>
</dbReference>
<evidence type="ECO:0000256" key="3">
    <source>
        <dbReference type="ARBA" id="ARBA00022692"/>
    </source>
</evidence>
<dbReference type="HOGENOM" id="CLU_071223_0_0_2"/>
<dbReference type="AlphaFoldDB" id="A0A0E3LAC5"/>
<accession>A0A0E3LAC5</accession>
<evidence type="ECO:0000256" key="5">
    <source>
        <dbReference type="ARBA" id="ARBA00023136"/>
    </source>
</evidence>
<dbReference type="Pfam" id="PF07883">
    <property type="entry name" value="Cupin_2"/>
    <property type="match status" value="1"/>
</dbReference>
<dbReference type="InterPro" id="IPR033480">
    <property type="entry name" value="sCache_2"/>
</dbReference>
<dbReference type="Gene3D" id="3.30.450.20">
    <property type="entry name" value="PAS domain"/>
    <property type="match status" value="1"/>
</dbReference>
<dbReference type="GeneID" id="41605079"/>
<dbReference type="KEGG" id="msz:MSSIH_1091"/>
<dbReference type="SUPFAM" id="SSF51182">
    <property type="entry name" value="RmlC-like cupins"/>
    <property type="match status" value="1"/>
</dbReference>
<evidence type="ECO:0000256" key="4">
    <source>
        <dbReference type="ARBA" id="ARBA00022989"/>
    </source>
</evidence>
<name>A0A0E3LAC5_9EURY</name>
<dbReference type="Proteomes" id="UP000033092">
    <property type="component" value="Chromosome"/>
</dbReference>